<dbReference type="EMBL" id="FRAR01000013">
    <property type="protein sequence ID" value="SHK43888.1"/>
    <property type="molecule type" value="Genomic_DNA"/>
</dbReference>
<name>A0A1M6SH92_9FIRM</name>
<dbReference type="InterPro" id="IPR050682">
    <property type="entry name" value="ModA/WtpA"/>
</dbReference>
<feature type="binding site" evidence="4">
    <location>
        <position position="84"/>
    </location>
    <ligand>
        <name>molybdate</name>
        <dbReference type="ChEBI" id="CHEBI:36264"/>
    </ligand>
</feature>
<dbReference type="RefSeq" id="WP_072913468.1">
    <property type="nucleotide sequence ID" value="NZ_FRAR01000013.1"/>
</dbReference>
<sequence>MKNRVSRLTPVIMGIILIFLLAGCGNSQAEKAVTPNKDSEAQDNKPQKSLFAYVGAGLKEPVLEVAQLYEEKTGVKVELTFNNSGALLNQLETMKKGDIYMPGGMPYVEKAKEKGYLGEMIGPVAIHTPVIVTPKGNPLQITKIEDLAKPGVKLVLPEKESTALGKTAFKTFDTLGITKQIEKNVLTYVETAPKVATTLIMGQGNAGITEYSNYTKLKDKLDLIEIDPAVNIVEEIPCAILSFSDQKDQAADFLAFMKDEGPAVFAKHGFKVKK</sequence>
<dbReference type="Proteomes" id="UP000183997">
    <property type="component" value="Unassembled WGS sequence"/>
</dbReference>
<dbReference type="SUPFAM" id="SSF53850">
    <property type="entry name" value="Periplasmic binding protein-like II"/>
    <property type="match status" value="1"/>
</dbReference>
<evidence type="ECO:0000256" key="3">
    <source>
        <dbReference type="ARBA" id="ARBA00022729"/>
    </source>
</evidence>
<keyword evidence="4" id="KW-0500">Molybdenum</keyword>
<dbReference type="AlphaFoldDB" id="A0A1M6SH92"/>
<organism evidence="6 7">
    <name type="scientific">Desulforamulus aeronauticus DSM 10349</name>
    <dbReference type="NCBI Taxonomy" id="1121421"/>
    <lineage>
        <taxon>Bacteria</taxon>
        <taxon>Bacillati</taxon>
        <taxon>Bacillota</taxon>
        <taxon>Clostridia</taxon>
        <taxon>Eubacteriales</taxon>
        <taxon>Peptococcaceae</taxon>
        <taxon>Desulforamulus</taxon>
    </lineage>
</organism>
<evidence type="ECO:0000313" key="6">
    <source>
        <dbReference type="EMBL" id="SHK43888.1"/>
    </source>
</evidence>
<dbReference type="PROSITE" id="PS51257">
    <property type="entry name" value="PROKAR_LIPOPROTEIN"/>
    <property type="match status" value="1"/>
</dbReference>
<dbReference type="GO" id="GO:0046872">
    <property type="term" value="F:metal ion binding"/>
    <property type="evidence" value="ECO:0007669"/>
    <property type="project" value="UniProtKB-KW"/>
</dbReference>
<dbReference type="Pfam" id="PF13531">
    <property type="entry name" value="SBP_bac_11"/>
    <property type="match status" value="1"/>
</dbReference>
<gene>
    <name evidence="6" type="ORF">SAMN02745123_01876</name>
</gene>
<evidence type="ECO:0000256" key="5">
    <source>
        <dbReference type="SAM" id="SignalP"/>
    </source>
</evidence>
<dbReference type="PIRSF" id="PIRSF004846">
    <property type="entry name" value="ModA"/>
    <property type="match status" value="1"/>
</dbReference>
<evidence type="ECO:0000256" key="4">
    <source>
        <dbReference type="PIRSR" id="PIRSR004846-1"/>
    </source>
</evidence>
<dbReference type="GO" id="GO:0015689">
    <property type="term" value="P:molybdate ion transport"/>
    <property type="evidence" value="ECO:0007669"/>
    <property type="project" value="InterPro"/>
</dbReference>
<keyword evidence="3 5" id="KW-0732">Signal</keyword>
<accession>A0A1M6SH92</accession>
<dbReference type="GO" id="GO:0030973">
    <property type="term" value="F:molybdate ion binding"/>
    <property type="evidence" value="ECO:0007669"/>
    <property type="project" value="TreeGrafter"/>
</dbReference>
<dbReference type="STRING" id="1121421.SAMN02745123_01876"/>
<evidence type="ECO:0000313" key="7">
    <source>
        <dbReference type="Proteomes" id="UP000183997"/>
    </source>
</evidence>
<evidence type="ECO:0000256" key="1">
    <source>
        <dbReference type="ARBA" id="ARBA00009175"/>
    </source>
</evidence>
<comment type="similarity">
    <text evidence="1">Belongs to the bacterial solute-binding protein ModA family.</text>
</comment>
<feature type="chain" id="PRO_5012274462" evidence="5">
    <location>
        <begin position="30"/>
        <end position="274"/>
    </location>
</feature>
<dbReference type="OrthoDB" id="9786399at2"/>
<dbReference type="PANTHER" id="PTHR30632:SF0">
    <property type="entry name" value="SULFATE-BINDING PROTEIN"/>
    <property type="match status" value="1"/>
</dbReference>
<keyword evidence="2 4" id="KW-0479">Metal-binding</keyword>
<evidence type="ECO:0000256" key="2">
    <source>
        <dbReference type="ARBA" id="ARBA00022723"/>
    </source>
</evidence>
<proteinExistence type="inferred from homology"/>
<feature type="signal peptide" evidence="5">
    <location>
        <begin position="1"/>
        <end position="29"/>
    </location>
</feature>
<keyword evidence="7" id="KW-1185">Reference proteome</keyword>
<dbReference type="PANTHER" id="PTHR30632">
    <property type="entry name" value="MOLYBDATE-BINDING PERIPLASMIC PROTEIN"/>
    <property type="match status" value="1"/>
</dbReference>
<protein>
    <submittedName>
        <fullName evidence="6">Molybdate transport system substrate-binding protein</fullName>
    </submittedName>
</protein>
<reference evidence="7" key="1">
    <citation type="submission" date="2016-11" db="EMBL/GenBank/DDBJ databases">
        <authorList>
            <person name="Varghese N."/>
            <person name="Submissions S."/>
        </authorList>
    </citation>
    <scope>NUCLEOTIDE SEQUENCE [LARGE SCALE GENOMIC DNA]</scope>
    <source>
        <strain evidence="7">DSM 10349</strain>
    </source>
</reference>
<dbReference type="Gene3D" id="3.40.190.10">
    <property type="entry name" value="Periplasmic binding protein-like II"/>
    <property type="match status" value="2"/>
</dbReference>
<dbReference type="InterPro" id="IPR005950">
    <property type="entry name" value="ModA"/>
</dbReference>